<keyword evidence="2" id="KW-1185">Reference proteome</keyword>
<dbReference type="OrthoDB" id="3245731at2759"/>
<evidence type="ECO:0000313" key="1">
    <source>
        <dbReference type="EMBL" id="KAG7087087.1"/>
    </source>
</evidence>
<evidence type="ECO:0000313" key="2">
    <source>
        <dbReference type="Proteomes" id="UP001049176"/>
    </source>
</evidence>
<protein>
    <submittedName>
        <fullName evidence="1">Uncharacterized protein</fullName>
    </submittedName>
</protein>
<gene>
    <name evidence="1" type="ORF">E1B28_013069</name>
</gene>
<dbReference type="KEGG" id="more:E1B28_013069"/>
<name>A0A9P7RP46_9AGAR</name>
<sequence>MSLSVASSMSRWRSILEYGNNGSDIKEAHDNDTPTVIDEFDGPYTQSLNPQTSGDIECLKIIYSLRTAQPQAIINKLVTVLEERHFTSLQLKMLEPLLQVAGTMKSGAAGAVRDTTPRHCVRCHRNFLEIDNLFDACRAHHDEPIQSLGSSKIVKFPCYGDSEYPVYGQPPPLHKTRHTTCLAQVQGRQCLFKKDLWRPCVVNQYGECTETRLSTESLDNDNKLLWIKHFLGNDPIQVNRS</sequence>
<dbReference type="GeneID" id="66082144"/>
<accession>A0A9P7RP46</accession>
<comment type="caution">
    <text evidence="1">The sequence shown here is derived from an EMBL/GenBank/DDBJ whole genome shotgun (WGS) entry which is preliminary data.</text>
</comment>
<dbReference type="AlphaFoldDB" id="A0A9P7RP46"/>
<dbReference type="RefSeq" id="XP_043003558.1">
    <property type="nucleotide sequence ID" value="XM_043158214.1"/>
</dbReference>
<organism evidence="1 2">
    <name type="scientific">Marasmius oreades</name>
    <name type="common">fairy-ring Marasmius</name>
    <dbReference type="NCBI Taxonomy" id="181124"/>
    <lineage>
        <taxon>Eukaryota</taxon>
        <taxon>Fungi</taxon>
        <taxon>Dikarya</taxon>
        <taxon>Basidiomycota</taxon>
        <taxon>Agaricomycotina</taxon>
        <taxon>Agaricomycetes</taxon>
        <taxon>Agaricomycetidae</taxon>
        <taxon>Agaricales</taxon>
        <taxon>Marasmiineae</taxon>
        <taxon>Marasmiaceae</taxon>
        <taxon>Marasmius</taxon>
    </lineage>
</organism>
<dbReference type="EMBL" id="CM032189">
    <property type="protein sequence ID" value="KAG7087087.1"/>
    <property type="molecule type" value="Genomic_DNA"/>
</dbReference>
<reference evidence="1" key="1">
    <citation type="journal article" date="2021" name="Genome Biol. Evol.">
        <title>The assembled and annotated genome of the fairy-ring fungus Marasmius oreades.</title>
        <authorList>
            <person name="Hiltunen M."/>
            <person name="Ament-Velasquez S.L."/>
            <person name="Johannesson H."/>
        </authorList>
    </citation>
    <scope>NUCLEOTIDE SEQUENCE</scope>
    <source>
        <strain evidence="1">03SP1</strain>
    </source>
</reference>
<dbReference type="Proteomes" id="UP001049176">
    <property type="component" value="Chromosome 9"/>
</dbReference>
<proteinExistence type="predicted"/>